<dbReference type="PANTHER" id="PTHR21096:SF0">
    <property type="entry name" value="PROTEIN FAM136A"/>
    <property type="match status" value="1"/>
</dbReference>
<comment type="caution">
    <text evidence="2">The sequence shown here is derived from an EMBL/GenBank/DDBJ whole genome shotgun (WGS) entry which is preliminary data.</text>
</comment>
<reference evidence="2 3" key="1">
    <citation type="journal article" date="2018" name="Gigascience">
        <title>Genomes of trombidid mites reveal novel predicted allergens and laterally-transferred genes associated with secondary metabolism.</title>
        <authorList>
            <person name="Dong X."/>
            <person name="Chaisiri K."/>
            <person name="Xia D."/>
            <person name="Armstrong S.D."/>
            <person name="Fang Y."/>
            <person name="Donnelly M.J."/>
            <person name="Kadowaki T."/>
            <person name="McGarry J.W."/>
            <person name="Darby A.C."/>
            <person name="Makepeace B.L."/>
        </authorList>
    </citation>
    <scope>NUCLEOTIDE SEQUENCE [LARGE SCALE GENOMIC DNA]</scope>
    <source>
        <strain evidence="2">UoL-UT</strain>
    </source>
</reference>
<evidence type="ECO:0000256" key="1">
    <source>
        <dbReference type="ARBA" id="ARBA00009952"/>
    </source>
</evidence>
<protein>
    <recommendedName>
        <fullName evidence="4">Protein FAM136A</fullName>
    </recommendedName>
</protein>
<organism evidence="2 3">
    <name type="scientific">Leptotrombidium deliense</name>
    <dbReference type="NCBI Taxonomy" id="299467"/>
    <lineage>
        <taxon>Eukaryota</taxon>
        <taxon>Metazoa</taxon>
        <taxon>Ecdysozoa</taxon>
        <taxon>Arthropoda</taxon>
        <taxon>Chelicerata</taxon>
        <taxon>Arachnida</taxon>
        <taxon>Acari</taxon>
        <taxon>Acariformes</taxon>
        <taxon>Trombidiformes</taxon>
        <taxon>Prostigmata</taxon>
        <taxon>Anystina</taxon>
        <taxon>Parasitengona</taxon>
        <taxon>Trombiculoidea</taxon>
        <taxon>Trombiculidae</taxon>
        <taxon>Leptotrombidium</taxon>
    </lineage>
</organism>
<dbReference type="VEuPathDB" id="VectorBase:LDEU009692"/>
<keyword evidence="3" id="KW-1185">Reference proteome</keyword>
<evidence type="ECO:0008006" key="4">
    <source>
        <dbReference type="Google" id="ProtNLM"/>
    </source>
</evidence>
<dbReference type="PANTHER" id="PTHR21096">
    <property type="entry name" value="PROTEIN FAM136A"/>
    <property type="match status" value="1"/>
</dbReference>
<dbReference type="OrthoDB" id="9975421at2759"/>
<evidence type="ECO:0000313" key="3">
    <source>
        <dbReference type="Proteomes" id="UP000288716"/>
    </source>
</evidence>
<accession>A0A443S468</accession>
<gene>
    <name evidence="2" type="ORF">B4U80_02584</name>
</gene>
<dbReference type="Pfam" id="PF05811">
    <property type="entry name" value="DUF842"/>
    <property type="match status" value="1"/>
</dbReference>
<comment type="similarity">
    <text evidence="1">Belongs to the FAM136 family.</text>
</comment>
<proteinExistence type="inferred from homology"/>
<dbReference type="GO" id="GO:0005737">
    <property type="term" value="C:cytoplasm"/>
    <property type="evidence" value="ECO:0007669"/>
    <property type="project" value="TreeGrafter"/>
</dbReference>
<evidence type="ECO:0000313" key="2">
    <source>
        <dbReference type="EMBL" id="RWS22348.1"/>
    </source>
</evidence>
<dbReference type="AlphaFoldDB" id="A0A443S468"/>
<sequence>MALQNSQNKLHDSIQKLVEDLDKDGMRKMQGDMHRCSAACCDSTTASVNETHACIEKCTEMMTRAQNYVQSELHRYQGRVERCVMECQDKVKDKITADSSQDQVNLLRNQFENCTVQCIDTNIALIPEMFKKMRDVIKKQSFVKAEF</sequence>
<name>A0A443S468_9ACAR</name>
<dbReference type="Proteomes" id="UP000288716">
    <property type="component" value="Unassembled WGS sequence"/>
</dbReference>
<dbReference type="InterPro" id="IPR008560">
    <property type="entry name" value="DUF842_euk"/>
</dbReference>
<dbReference type="EMBL" id="NCKV01009059">
    <property type="protein sequence ID" value="RWS22348.1"/>
    <property type="molecule type" value="Genomic_DNA"/>
</dbReference>